<feature type="signal peptide" evidence="2">
    <location>
        <begin position="1"/>
        <end position="23"/>
    </location>
</feature>
<reference evidence="4" key="4">
    <citation type="submission" date="2022-01" db="UniProtKB">
        <authorList>
            <consortium name="EnsemblPlants"/>
        </authorList>
    </citation>
    <scope>IDENTIFICATION</scope>
    <source>
        <strain evidence="4">subsp. vulgare</strain>
    </source>
</reference>
<dbReference type="Gramene" id="HORVU.MOREX.r2.2HG0171090.1">
    <property type="protein sequence ID" value="HORVU.MOREX.r2.2HG0171090.1"/>
    <property type="gene ID" value="HORVU.MOREX.r2.2HG0171090"/>
</dbReference>
<dbReference type="HOGENOM" id="CLU_1743834_0_0_1"/>
<dbReference type="ExpressionAtlas" id="F2D0C2">
    <property type="expression patterns" value="baseline"/>
</dbReference>
<evidence type="ECO:0000256" key="2">
    <source>
        <dbReference type="SAM" id="SignalP"/>
    </source>
</evidence>
<dbReference type="PaxDb" id="4513-MLOC_48781.2"/>
<evidence type="ECO:0000313" key="3">
    <source>
        <dbReference type="EMBL" id="BAJ88543.1"/>
    </source>
</evidence>
<reference evidence="3" key="1">
    <citation type="journal article" date="2011" name="Plant Physiol.">
        <title>Comprehensive sequence analysis of 24,783 barley full-length cDNAs derived from 12 clone libraries.</title>
        <authorList>
            <person name="Matsumoto T."/>
            <person name="Tanaka T."/>
            <person name="Sakai H."/>
            <person name="Amano N."/>
            <person name="Kanamori H."/>
            <person name="Kurita K."/>
            <person name="Kikuta A."/>
            <person name="Kamiya K."/>
            <person name="Yamamoto M."/>
            <person name="Ikawa H."/>
            <person name="Fujii N."/>
            <person name="Hori K."/>
            <person name="Itoh T."/>
            <person name="Sato K."/>
        </authorList>
    </citation>
    <scope>NUCLEOTIDE SEQUENCE</scope>
    <source>
        <tissue evidence="3">Shoot</tissue>
    </source>
</reference>
<reference evidence="5" key="2">
    <citation type="journal article" date="2012" name="Nature">
        <title>A physical, genetic and functional sequence assembly of the barley genome.</title>
        <authorList>
            <consortium name="The International Barley Genome Sequencing Consortium"/>
            <person name="Mayer K.F."/>
            <person name="Waugh R."/>
            <person name="Brown J.W."/>
            <person name="Schulman A."/>
            <person name="Langridge P."/>
            <person name="Platzer M."/>
            <person name="Fincher G.B."/>
            <person name="Muehlbauer G.J."/>
            <person name="Sato K."/>
            <person name="Close T.J."/>
            <person name="Wise R.P."/>
            <person name="Stein N."/>
        </authorList>
    </citation>
    <scope>NUCLEOTIDE SEQUENCE [LARGE SCALE GENOMIC DNA]</scope>
    <source>
        <strain evidence="5">cv. Morex</strain>
    </source>
</reference>
<feature type="region of interest" description="Disordered" evidence="1">
    <location>
        <begin position="39"/>
        <end position="158"/>
    </location>
</feature>
<evidence type="ECO:0000313" key="5">
    <source>
        <dbReference type="Proteomes" id="UP000011116"/>
    </source>
</evidence>
<dbReference type="Gramene" id="HORVU.MOREX.r3.2HG0205670.1">
    <property type="protein sequence ID" value="HORVU.MOREX.r3.2HG0205670.1"/>
    <property type="gene ID" value="HORVU.MOREX.r3.2HG0205670"/>
</dbReference>
<keyword evidence="2" id="KW-0732">Signal</keyword>
<proteinExistence type="evidence at transcript level"/>
<dbReference type="PANTHER" id="PTHR33743:SF19">
    <property type="entry name" value="PROTEIN GOLVEN 6"/>
    <property type="match status" value="1"/>
</dbReference>
<dbReference type="AlphaFoldDB" id="F2D0C2"/>
<dbReference type="GeneID" id="123431064"/>
<reference evidence="4" key="3">
    <citation type="submission" date="2020-10" db="EMBL/GenBank/DDBJ databases">
        <authorList>
            <person name="Scholz U."/>
            <person name="Mascher M."/>
            <person name="Fiebig A."/>
        </authorList>
    </citation>
    <scope>NUCLEOTIDE SEQUENCE [LARGE SCALE GENOMIC DNA]</scope>
    <source>
        <strain evidence="4">cv. Morex</strain>
    </source>
</reference>
<keyword evidence="5" id="KW-1185">Reference proteome</keyword>
<dbReference type="RefSeq" id="XP_044970812.1">
    <property type="nucleotide sequence ID" value="XM_045114877.1"/>
</dbReference>
<name>F2D0C2_HORVV</name>
<evidence type="ECO:0000313" key="4">
    <source>
        <dbReference type="EnsemblPlants" id="HORVU.MOREX.r3.2HG0205670.1"/>
    </source>
</evidence>
<dbReference type="OrthoDB" id="678894at2759"/>
<evidence type="ECO:0000256" key="1">
    <source>
        <dbReference type="SAM" id="MobiDB-lite"/>
    </source>
</evidence>
<dbReference type="EnsemblPlants" id="HORVU.MOREX.r3.2HG0205670.1">
    <property type="protein sequence ID" value="HORVU.MOREX.r3.2HG0205670.1"/>
    <property type="gene ID" value="HORVU.MOREX.r3.2HG0205670"/>
</dbReference>
<feature type="compositionally biased region" description="Basic and acidic residues" evidence="1">
    <location>
        <begin position="68"/>
        <end position="95"/>
    </location>
</feature>
<accession>F2D0C2</accession>
<dbReference type="InterPro" id="IPR049306">
    <property type="entry name" value="GLV1-2"/>
</dbReference>
<protein>
    <submittedName>
        <fullName evidence="3">Predicted protein</fullName>
    </submittedName>
</protein>
<dbReference type="Proteomes" id="UP000011116">
    <property type="component" value="Chromosome 2H"/>
</dbReference>
<dbReference type="PANTHER" id="PTHR33743">
    <property type="entry name" value="PROTEIN GOLVEN 6-RELATED"/>
    <property type="match status" value="1"/>
</dbReference>
<dbReference type="EMBL" id="AK357329">
    <property type="protein sequence ID" value="BAJ88543.1"/>
    <property type="molecule type" value="mRNA"/>
</dbReference>
<organism evidence="3">
    <name type="scientific">Hordeum vulgare subsp. vulgare</name>
    <name type="common">Domesticated barley</name>
    <dbReference type="NCBI Taxonomy" id="112509"/>
    <lineage>
        <taxon>Eukaryota</taxon>
        <taxon>Viridiplantae</taxon>
        <taxon>Streptophyta</taxon>
        <taxon>Embryophyta</taxon>
        <taxon>Tracheophyta</taxon>
        <taxon>Spermatophyta</taxon>
        <taxon>Magnoliopsida</taxon>
        <taxon>Liliopsida</taxon>
        <taxon>Poales</taxon>
        <taxon>Poaceae</taxon>
        <taxon>BOP clade</taxon>
        <taxon>Pooideae</taxon>
        <taxon>Triticodae</taxon>
        <taxon>Triticeae</taxon>
        <taxon>Hordeinae</taxon>
        <taxon>Hordeum</taxon>
    </lineage>
</organism>
<feature type="compositionally biased region" description="Basic residues" evidence="1">
    <location>
        <begin position="116"/>
        <end position="127"/>
    </location>
</feature>
<dbReference type="eggNOG" id="ENOG502S8JY">
    <property type="taxonomic scope" value="Eukaryota"/>
</dbReference>
<dbReference type="KEGG" id="hvg:123431064"/>
<gene>
    <name evidence="4" type="primary">LOC123431064</name>
</gene>
<dbReference type="Pfam" id="PF21529">
    <property type="entry name" value="GLV1-2"/>
    <property type="match status" value="1"/>
</dbReference>
<feature type="chain" id="PRO_5015090600" evidence="2">
    <location>
        <begin position="24"/>
        <end position="158"/>
    </location>
</feature>
<sequence length="158" mass="17388">MRTSLMVLASLLLLLVLATTAHGIRLDRHLHEALENKQEQLAGQPPKPNGAADSTGSKPCTADGNCPGKERKPPSPHAHDEPAKHQIPTKKKDDGDAQVTSQGAEQEEAAQPQQKKWSRRTLPRRPHQPQQETRTYPDLIDIAGMDYSPAARKPPIHN</sequence>